<feature type="compositionally biased region" description="Polar residues" evidence="2">
    <location>
        <begin position="31"/>
        <end position="44"/>
    </location>
</feature>
<keyword evidence="5" id="KW-1185">Reference proteome</keyword>
<feature type="region of interest" description="Disordered" evidence="2">
    <location>
        <begin position="31"/>
        <end position="59"/>
    </location>
</feature>
<comment type="caution">
    <text evidence="4">The sequence shown here is derived from an EMBL/GenBank/DDBJ whole genome shotgun (WGS) entry which is preliminary data.</text>
</comment>
<reference evidence="4" key="1">
    <citation type="submission" date="2024-05" db="EMBL/GenBank/DDBJ databases">
        <title>Whole genome shotgun sequence of Streptomyces hydrogenans NBRC 13475.</title>
        <authorList>
            <person name="Komaki H."/>
            <person name="Tamura T."/>
        </authorList>
    </citation>
    <scope>NUCLEOTIDE SEQUENCE</scope>
    <source>
        <strain evidence="4">NBRC 13475</strain>
    </source>
</reference>
<dbReference type="Proteomes" id="UP001052739">
    <property type="component" value="Unassembled WGS sequence"/>
</dbReference>
<dbReference type="SUPFAM" id="SSF54001">
    <property type="entry name" value="Cysteine proteinases"/>
    <property type="match status" value="1"/>
</dbReference>
<dbReference type="GeneID" id="94008567"/>
<organism evidence="4 5">
    <name type="scientific">Streptomyces hydrogenans</name>
    <dbReference type="NCBI Taxonomy" id="1873719"/>
    <lineage>
        <taxon>Bacteria</taxon>
        <taxon>Bacillati</taxon>
        <taxon>Actinomycetota</taxon>
        <taxon>Actinomycetes</taxon>
        <taxon>Kitasatosporales</taxon>
        <taxon>Streptomycetaceae</taxon>
        <taxon>Streptomyces</taxon>
    </lineage>
</organism>
<keyword evidence="1 3" id="KW-0732">Signal</keyword>
<dbReference type="Pfam" id="PF13517">
    <property type="entry name" value="FG-GAP_3"/>
    <property type="match status" value="2"/>
</dbReference>
<accession>A0ABQ3P4V1</accession>
<dbReference type="InterPro" id="IPR038765">
    <property type="entry name" value="Papain-like_cys_pep_sf"/>
</dbReference>
<feature type="chain" id="PRO_5045081875" evidence="3">
    <location>
        <begin position="31"/>
        <end position="576"/>
    </location>
</feature>
<gene>
    <name evidence="4" type="ORF">Shyd_14270</name>
</gene>
<dbReference type="Gene3D" id="3.90.1720.10">
    <property type="entry name" value="endopeptidase domain like (from Nostoc punctiforme)"/>
    <property type="match status" value="1"/>
</dbReference>
<name>A0ABQ3P4V1_9ACTN</name>
<dbReference type="RefSeq" id="WP_226651429.1">
    <property type="nucleotide sequence ID" value="NZ_BNDW01000004.1"/>
</dbReference>
<feature type="signal peptide" evidence="3">
    <location>
        <begin position="1"/>
        <end position="30"/>
    </location>
</feature>
<evidence type="ECO:0000256" key="2">
    <source>
        <dbReference type="SAM" id="MobiDB-lite"/>
    </source>
</evidence>
<evidence type="ECO:0000256" key="3">
    <source>
        <dbReference type="SAM" id="SignalP"/>
    </source>
</evidence>
<dbReference type="InterPro" id="IPR013517">
    <property type="entry name" value="FG-GAP"/>
</dbReference>
<sequence length="576" mass="61965">MSRIRRTRRVTVALCAATALGLGATGAAFAQQSGPAGGRPSSQAGGHEYPGAGQGKVTPVPAEFRAGAGERSLTAAAGITRSEVIARAKSWVGKGLDYSWTNYYQGYRMDCSGYVSMAWGLGSSLATPNFVPGGSAEWITKAELKAGDALLDDDSGADGHIVLFEEWASADKSSYWGYEFTPSGVHHRILPYPYYAGKGPFAPVRLKNIVDDTIPEAEAPKEDTSSRINADFNADGRDDVAALYGYGDGSVALFTFLARADGGFDAPLKSWTRPPGNWTFKSVKLTAGDYDGNGRADLAAMYDYADGSVSMFTFKSRADGGFSDPVKSWTTAPGNWWPENVKLASGDFDGNGRDDVGAFYGYSDGRAALYTFKPDASGAFGTPLRSWNVPEDYWWGENVELAVGDFDGNGRADLAAMYGYEDGTVSMFTFKSQTDGGFVAPVKSWTTEPGNWNFSNVKLTAGDYDGDGRADAAAFYGYSDGRAALYTFNTKTDGTFNSPVRSWNVPADNWWGENVQIASGDYDNNGRADVAAFYGYSDGRAALYTFKPDTTGKFASPLRSWNVPADYWWGEHVKLG</sequence>
<dbReference type="SUPFAM" id="SSF69318">
    <property type="entry name" value="Integrin alpha N-terminal domain"/>
    <property type="match status" value="1"/>
</dbReference>
<evidence type="ECO:0000256" key="1">
    <source>
        <dbReference type="ARBA" id="ARBA00022729"/>
    </source>
</evidence>
<dbReference type="InterPro" id="IPR028994">
    <property type="entry name" value="Integrin_alpha_N"/>
</dbReference>
<dbReference type="EMBL" id="BNDW01000004">
    <property type="protein sequence ID" value="GHI20056.1"/>
    <property type="molecule type" value="Genomic_DNA"/>
</dbReference>
<evidence type="ECO:0000313" key="4">
    <source>
        <dbReference type="EMBL" id="GHI20056.1"/>
    </source>
</evidence>
<proteinExistence type="predicted"/>
<evidence type="ECO:0000313" key="5">
    <source>
        <dbReference type="Proteomes" id="UP001052739"/>
    </source>
</evidence>
<protein>
    <submittedName>
        <fullName evidence="4">Uncharacterized protein</fullName>
    </submittedName>
</protein>
<dbReference type="Gene3D" id="2.40.128.340">
    <property type="match status" value="3"/>
</dbReference>